<keyword evidence="5" id="KW-1185">Reference proteome</keyword>
<dbReference type="EMBL" id="AP025226">
    <property type="protein sequence ID" value="BDB97130.1"/>
    <property type="molecule type" value="Genomic_DNA"/>
</dbReference>
<evidence type="ECO:0000256" key="2">
    <source>
        <dbReference type="ARBA" id="ARBA00022726"/>
    </source>
</evidence>
<dbReference type="Pfam" id="PF00156">
    <property type="entry name" value="Pribosyltran"/>
    <property type="match status" value="1"/>
</dbReference>
<evidence type="ECO:0000313" key="5">
    <source>
        <dbReference type="Proteomes" id="UP001319921"/>
    </source>
</evidence>
<protein>
    <submittedName>
        <fullName evidence="4">Phosphoribosyltransferase</fullName>
    </submittedName>
</protein>
<keyword evidence="4" id="KW-0328">Glycosyltransferase</keyword>
<dbReference type="CDD" id="cd06223">
    <property type="entry name" value="PRTases_typeI"/>
    <property type="match status" value="1"/>
</dbReference>
<reference evidence="4 5" key="1">
    <citation type="journal article" date="2022" name="Microbiol. Resour. Announc.">
        <title>Complete Genome Sequence of the Hyperthermophilic and Acidophilic Archaeon Saccharolobus caldissimus Strain HS-3T.</title>
        <authorList>
            <person name="Sakai H.D."/>
            <person name="Kurosawa N."/>
        </authorList>
    </citation>
    <scope>NUCLEOTIDE SEQUENCE [LARGE SCALE GENOMIC DNA]</scope>
    <source>
        <strain evidence="4 5">JCM32116</strain>
    </source>
</reference>
<organism evidence="4 5">
    <name type="scientific">Saccharolobus caldissimus</name>
    <dbReference type="NCBI Taxonomy" id="1702097"/>
    <lineage>
        <taxon>Archaea</taxon>
        <taxon>Thermoproteota</taxon>
        <taxon>Thermoprotei</taxon>
        <taxon>Sulfolobales</taxon>
        <taxon>Sulfolobaceae</taxon>
        <taxon>Saccharolobus</taxon>
    </lineage>
</organism>
<dbReference type="PANTHER" id="PTHR43864">
    <property type="entry name" value="HYPOXANTHINE/GUANINE PHOSPHORIBOSYLTRANSFERASE"/>
    <property type="match status" value="1"/>
</dbReference>
<dbReference type="Proteomes" id="UP001319921">
    <property type="component" value="Chromosome"/>
</dbReference>
<dbReference type="RefSeq" id="WP_229571158.1">
    <property type="nucleotide sequence ID" value="NZ_AP025226.1"/>
</dbReference>
<dbReference type="KEGG" id="scas:SACC_01470"/>
<dbReference type="InterPro" id="IPR050118">
    <property type="entry name" value="Pur/Pyrimidine_PRTase"/>
</dbReference>
<name>A0AAQ4CMU9_9CREN</name>
<evidence type="ECO:0000256" key="1">
    <source>
        <dbReference type="ARBA" id="ARBA00022679"/>
    </source>
</evidence>
<feature type="domain" description="Phosphoribosyltransferase" evidence="3">
    <location>
        <begin position="114"/>
        <end position="232"/>
    </location>
</feature>
<dbReference type="InterPro" id="IPR000836">
    <property type="entry name" value="PRTase_dom"/>
</dbReference>
<sequence>MLKNIQQIKERELRLRLLSVDILKELKNIYTYKELSELLNIQESLICRYVNGRTIPSERQALDIVNKIRNKDFLYNFFISKIKIYEDDYIDVSQLLFYPTLLKLLLEMYLIRINKLQEITKVVGIASNGLPFATIVSSILEKPLIISKKHKDSTQIPYIEENIRESNGIISSIYLREDYISKKDRILIVDDVVRSGKTLFSLYNLITKANSIVLGALIIATNTEEWRKKFIDKDINIVVLFKL</sequence>
<dbReference type="GO" id="GO:0016757">
    <property type="term" value="F:glycosyltransferase activity"/>
    <property type="evidence" value="ECO:0007669"/>
    <property type="project" value="UniProtKB-KW"/>
</dbReference>
<dbReference type="GeneID" id="68864865"/>
<dbReference type="SUPFAM" id="SSF53271">
    <property type="entry name" value="PRTase-like"/>
    <property type="match status" value="1"/>
</dbReference>
<dbReference type="GO" id="GO:0006166">
    <property type="term" value="P:purine ribonucleoside salvage"/>
    <property type="evidence" value="ECO:0007669"/>
    <property type="project" value="UniProtKB-KW"/>
</dbReference>
<keyword evidence="1" id="KW-0808">Transferase</keyword>
<evidence type="ECO:0000259" key="3">
    <source>
        <dbReference type="Pfam" id="PF00156"/>
    </source>
</evidence>
<dbReference type="Gene3D" id="3.40.50.2020">
    <property type="match status" value="1"/>
</dbReference>
<dbReference type="InterPro" id="IPR029057">
    <property type="entry name" value="PRTase-like"/>
</dbReference>
<accession>A0AAQ4CMU9</accession>
<gene>
    <name evidence="4" type="ORF">SACC_01470</name>
</gene>
<keyword evidence="2" id="KW-0660">Purine salvage</keyword>
<dbReference type="AlphaFoldDB" id="A0AAQ4CMU9"/>
<dbReference type="PANTHER" id="PTHR43864:SF1">
    <property type="entry name" value="XANTHINE PHOSPHORIBOSYLTRANSFERASE"/>
    <property type="match status" value="1"/>
</dbReference>
<evidence type="ECO:0000313" key="4">
    <source>
        <dbReference type="EMBL" id="BDB97130.1"/>
    </source>
</evidence>
<proteinExistence type="predicted"/>